<organism evidence="2">
    <name type="scientific">uncultured Craurococcus sp</name>
    <dbReference type="NCBI Taxonomy" id="1135998"/>
    <lineage>
        <taxon>Bacteria</taxon>
        <taxon>Pseudomonadati</taxon>
        <taxon>Pseudomonadota</taxon>
        <taxon>Alphaproteobacteria</taxon>
        <taxon>Acetobacterales</taxon>
        <taxon>Acetobacteraceae</taxon>
        <taxon>Craurococcus</taxon>
        <taxon>environmental samples</taxon>
    </lineage>
</organism>
<feature type="compositionally biased region" description="Gly residues" evidence="1">
    <location>
        <begin position="287"/>
        <end position="298"/>
    </location>
</feature>
<feature type="non-terminal residue" evidence="2">
    <location>
        <position position="325"/>
    </location>
</feature>
<name>A0A6J4IRV5_9PROT</name>
<feature type="compositionally biased region" description="Basic residues" evidence="1">
    <location>
        <begin position="276"/>
        <end position="285"/>
    </location>
</feature>
<feature type="compositionally biased region" description="Basic and acidic residues" evidence="1">
    <location>
        <begin position="102"/>
        <end position="113"/>
    </location>
</feature>
<gene>
    <name evidence="2" type="ORF">AVDCRST_MAG27-2391</name>
</gene>
<dbReference type="AlphaFoldDB" id="A0A6J4IRV5"/>
<keyword evidence="2" id="KW-0413">Isomerase</keyword>
<feature type="compositionally biased region" description="Basic residues" evidence="1">
    <location>
        <begin position="27"/>
        <end position="43"/>
    </location>
</feature>
<feature type="compositionally biased region" description="Basic and acidic residues" evidence="1">
    <location>
        <begin position="44"/>
        <end position="61"/>
    </location>
</feature>
<feature type="non-terminal residue" evidence="2">
    <location>
        <position position="1"/>
    </location>
</feature>
<feature type="compositionally biased region" description="Basic residues" evidence="1">
    <location>
        <begin position="88"/>
        <end position="101"/>
    </location>
</feature>
<sequence>VQRQAPPPPPPQAEGPGDRWLADRRQAFRHRLHRCRRQGQARLRRAEMRPWRHARPAGDRRAAHRPRHRDQDRPLCDGRHQVLPLHAALRRLARHRRRRRPDHRDLGGPADRRGHPRRTPGLHRRHHADPADLLGDQARRRARLRPRPRGATRGTPAPPCPGRPLRAGIPPRRRYRHLPRRERQGRLHALPRPRPGPRRRHGRPYRGAPAHAGRPLPRIHRNSPGQARRFRRYAASFPGPPPSRGDRAGRHPGAGPHRGGGHAAHAGPGFQPGRSHGPHSGRRQPRGGPGARHGGGAVRGALPPGLRPDEGGAPGLAGRSAAGRL</sequence>
<feature type="compositionally biased region" description="Basic residues" evidence="1">
    <location>
        <begin position="189"/>
        <end position="204"/>
    </location>
</feature>
<reference evidence="2" key="1">
    <citation type="submission" date="2020-02" db="EMBL/GenBank/DDBJ databases">
        <authorList>
            <person name="Meier V. D."/>
        </authorList>
    </citation>
    <scope>NUCLEOTIDE SEQUENCE</scope>
    <source>
        <strain evidence="2">AVDCRST_MAG27</strain>
    </source>
</reference>
<protein>
    <submittedName>
        <fullName evidence="2">tRNA pseudouridine(55) synthase</fullName>
        <ecNumber evidence="2">5.4.99.25</ecNumber>
    </submittedName>
</protein>
<evidence type="ECO:0000256" key="1">
    <source>
        <dbReference type="SAM" id="MobiDB-lite"/>
    </source>
</evidence>
<accession>A0A6J4IRV5</accession>
<feature type="compositionally biased region" description="Basic and acidic residues" evidence="1">
    <location>
        <begin position="16"/>
        <end position="26"/>
    </location>
</feature>
<dbReference type="EC" id="5.4.99.25" evidence="2"/>
<feature type="region of interest" description="Disordered" evidence="1">
    <location>
        <begin position="1"/>
        <end position="325"/>
    </location>
</feature>
<feature type="compositionally biased region" description="Pro residues" evidence="1">
    <location>
        <begin position="1"/>
        <end position="13"/>
    </location>
</feature>
<feature type="compositionally biased region" description="Basic residues" evidence="1">
    <location>
        <begin position="114"/>
        <end position="127"/>
    </location>
</feature>
<dbReference type="GO" id="GO:0160148">
    <property type="term" value="F:tRNA pseudouridine(55) synthase activity"/>
    <property type="evidence" value="ECO:0007669"/>
    <property type="project" value="UniProtKB-EC"/>
</dbReference>
<dbReference type="EMBL" id="CADCTD010000099">
    <property type="protein sequence ID" value="CAA9257760.1"/>
    <property type="molecule type" value="Genomic_DNA"/>
</dbReference>
<feature type="compositionally biased region" description="Basic residues" evidence="1">
    <location>
        <begin position="171"/>
        <end position="180"/>
    </location>
</feature>
<evidence type="ECO:0000313" key="2">
    <source>
        <dbReference type="EMBL" id="CAA9257760.1"/>
    </source>
</evidence>
<proteinExistence type="predicted"/>
<feature type="compositionally biased region" description="Basic and acidic residues" evidence="1">
    <location>
        <begin position="69"/>
        <end position="80"/>
    </location>
</feature>
<feature type="compositionally biased region" description="Basic residues" evidence="1">
    <location>
        <begin position="140"/>
        <end position="150"/>
    </location>
</feature>